<name>A0A1H0HGD6_9PSEU</name>
<gene>
    <name evidence="2" type="ORF">SAMN05192558_10296</name>
</gene>
<feature type="domain" description="JmjC" evidence="1">
    <location>
        <begin position="85"/>
        <end position="245"/>
    </location>
</feature>
<dbReference type="Gene3D" id="2.60.120.650">
    <property type="entry name" value="Cupin"/>
    <property type="match status" value="1"/>
</dbReference>
<dbReference type="EMBL" id="FNJB01000002">
    <property type="protein sequence ID" value="SDO17901.1"/>
    <property type="molecule type" value="Genomic_DNA"/>
</dbReference>
<evidence type="ECO:0000259" key="1">
    <source>
        <dbReference type="PROSITE" id="PS51184"/>
    </source>
</evidence>
<dbReference type="InterPro" id="IPR041667">
    <property type="entry name" value="Cupin_8"/>
</dbReference>
<proteinExistence type="predicted"/>
<dbReference type="STRING" id="504798.SAMN05421871_101207"/>
<evidence type="ECO:0000313" key="3">
    <source>
        <dbReference type="Proteomes" id="UP000199651"/>
    </source>
</evidence>
<dbReference type="RefSeq" id="WP_166657847.1">
    <property type="nucleotide sequence ID" value="NZ_FNDV01000001.1"/>
</dbReference>
<dbReference type="InterPro" id="IPR003347">
    <property type="entry name" value="JmjC_dom"/>
</dbReference>
<dbReference type="SUPFAM" id="SSF51197">
    <property type="entry name" value="Clavaminate synthase-like"/>
    <property type="match status" value="1"/>
</dbReference>
<organism evidence="2 3">
    <name type="scientific">Actinokineospora alba</name>
    <dbReference type="NCBI Taxonomy" id="504798"/>
    <lineage>
        <taxon>Bacteria</taxon>
        <taxon>Bacillati</taxon>
        <taxon>Actinomycetota</taxon>
        <taxon>Actinomycetes</taxon>
        <taxon>Pseudonocardiales</taxon>
        <taxon>Pseudonocardiaceae</taxon>
        <taxon>Actinokineospora</taxon>
    </lineage>
</organism>
<keyword evidence="3" id="KW-1185">Reference proteome</keyword>
<protein>
    <submittedName>
        <fullName evidence="2">Cupin superfamily protein</fullName>
    </submittedName>
</protein>
<sequence>MLDFATLVAPHSPEDFLGEYWPTRPCLVDTNPDRATAFSAAVPELDSAERLLSTYPAKVGLMGRDGFYASVPNGPAALPFLRQGFTCYLRNLEDHLPALSDLLDTVARDLALPREHLICEVFCSRGESGVAMHSDYDLNFAMQLHGTKRWRLAPNDHAHNITTTVFGGGRPQRDPGQLRFVTSLPLPERMPDDAIEFTAERGGLVFLPRDWWHETHALGECLQLNVVVKGPMWLTVLTKGLSEALVTTDEWRDIAHGIAADGAGRARAVKAFATLLGGLRARLDSTGDEELAERLIAAAYGEHTA</sequence>
<accession>A0A1H0HGD6</accession>
<dbReference type="AlphaFoldDB" id="A0A1H0HGD6"/>
<dbReference type="Proteomes" id="UP000199651">
    <property type="component" value="Unassembled WGS sequence"/>
</dbReference>
<reference evidence="3" key="1">
    <citation type="submission" date="2016-10" db="EMBL/GenBank/DDBJ databases">
        <authorList>
            <person name="Varghese N."/>
            <person name="Submissions S."/>
        </authorList>
    </citation>
    <scope>NUCLEOTIDE SEQUENCE [LARGE SCALE GENOMIC DNA]</scope>
    <source>
        <strain evidence="3">IBRC-M 10655</strain>
    </source>
</reference>
<dbReference type="Pfam" id="PF13621">
    <property type="entry name" value="Cupin_8"/>
    <property type="match status" value="1"/>
</dbReference>
<evidence type="ECO:0000313" key="2">
    <source>
        <dbReference type="EMBL" id="SDO17901.1"/>
    </source>
</evidence>
<dbReference type="PROSITE" id="PS51184">
    <property type="entry name" value="JMJC"/>
    <property type="match status" value="1"/>
</dbReference>